<evidence type="ECO:0000313" key="12">
    <source>
        <dbReference type="EMBL" id="MVD23969.1"/>
    </source>
</evidence>
<dbReference type="NCBIfam" id="NF009920">
    <property type="entry name" value="PRK13381.1"/>
    <property type="match status" value="1"/>
</dbReference>
<dbReference type="EC" id="3.4.11.4" evidence="7"/>
<dbReference type="InterPro" id="IPR036264">
    <property type="entry name" value="Bact_exopeptidase_dim_dom"/>
</dbReference>
<reference evidence="12 13" key="1">
    <citation type="submission" date="2018-09" db="EMBL/GenBank/DDBJ databases">
        <title>Genomic epidemiology reveals two lineages of Vibrio cholerae that can cause global cholera epidemics despite absence of cholera toxin gene.</title>
        <authorList>
            <person name="Wang H."/>
            <person name="Zen W."/>
            <person name="Yu H."/>
            <person name="Zhang W."/>
            <person name="Pan J."/>
            <person name="Yang C."/>
            <person name="Cui Y."/>
        </authorList>
    </citation>
    <scope>NUCLEOTIDE SEQUENCE [LARGE SCALE GENOMIC DNA]</scope>
    <source>
        <strain evidence="12 13">00-1_S85</strain>
    </source>
</reference>
<feature type="binding site" evidence="7 9">
    <location>
        <position position="379"/>
    </location>
    <ligand>
        <name>Zn(2+)</name>
        <dbReference type="ChEBI" id="CHEBI:29105"/>
        <label>2</label>
    </ligand>
</feature>
<keyword evidence="6 7" id="KW-0482">Metalloprotease</keyword>
<evidence type="ECO:0000256" key="2">
    <source>
        <dbReference type="ARBA" id="ARBA00022670"/>
    </source>
</evidence>
<dbReference type="Gene3D" id="3.40.630.10">
    <property type="entry name" value="Zn peptidases"/>
    <property type="match status" value="1"/>
</dbReference>
<dbReference type="EMBL" id="QZRB01000016">
    <property type="protein sequence ID" value="MVD23969.1"/>
    <property type="molecule type" value="Genomic_DNA"/>
</dbReference>
<evidence type="ECO:0000256" key="8">
    <source>
        <dbReference type="PIRSR" id="PIRSR037215-1"/>
    </source>
</evidence>
<dbReference type="PROSITE" id="PS00758">
    <property type="entry name" value="ARGE_DAPE_CPG2_1"/>
    <property type="match status" value="1"/>
</dbReference>
<dbReference type="PIRSF" id="PIRSF037215">
    <property type="entry name" value="Peptidase_M20B"/>
    <property type="match status" value="1"/>
</dbReference>
<dbReference type="GO" id="GO:0043171">
    <property type="term" value="P:peptide catabolic process"/>
    <property type="evidence" value="ECO:0007669"/>
    <property type="project" value="UniProtKB-UniRule"/>
</dbReference>
<comment type="subcellular location">
    <subcellularLocation>
        <location evidence="7">Cytoplasm</location>
    </subcellularLocation>
</comment>
<evidence type="ECO:0000256" key="4">
    <source>
        <dbReference type="ARBA" id="ARBA00022801"/>
    </source>
</evidence>
<dbReference type="InterPro" id="IPR010161">
    <property type="entry name" value="Peptidase_M20B"/>
</dbReference>
<feature type="binding site" evidence="7 9">
    <location>
        <position position="197"/>
    </location>
    <ligand>
        <name>Zn(2+)</name>
        <dbReference type="ChEBI" id="CHEBI:29105"/>
        <label>1</label>
    </ligand>
</feature>
<dbReference type="Pfam" id="PF07687">
    <property type="entry name" value="M20_dimer"/>
    <property type="match status" value="1"/>
</dbReference>
<name>A0A0H6TPB7_VIBCL</name>
<dbReference type="GO" id="GO:0006508">
    <property type="term" value="P:proteolysis"/>
    <property type="evidence" value="ECO:0007669"/>
    <property type="project" value="UniProtKB-UniRule"/>
</dbReference>
<feature type="binding site" evidence="7 9">
    <location>
        <position position="140"/>
    </location>
    <ligand>
        <name>Zn(2+)</name>
        <dbReference type="ChEBI" id="CHEBI:29105"/>
        <label>2</label>
    </ligand>
</feature>
<evidence type="ECO:0000256" key="5">
    <source>
        <dbReference type="ARBA" id="ARBA00022833"/>
    </source>
</evidence>
<dbReference type="Proteomes" id="UP001196338">
    <property type="component" value="Unassembled WGS sequence"/>
</dbReference>
<keyword evidence="7" id="KW-0963">Cytoplasm</keyword>
<dbReference type="Proteomes" id="UP000471242">
    <property type="component" value="Unassembled WGS sequence"/>
</dbReference>
<sequence length="410" mass="44930">MKNLVGRFMRYVTFDTQSKPKNHHCPSSTGQKVFAQALYEELLELGLSDVSLDDHGYVMAKLPSNVNYPVPAIGFIAHMDTSPDACGKHVKPQIVEDYQGGDIALGKGDEVLSPIQYPDLHLLHGYNLITTDGTTLLGADNKAGIAEIITAMEILLADPSIPHGDISIAFTPDEEIGRGANHFDVAKFAAQWAYTIDGGPIGELEYENFNAATATVVCHGVNVHPGTAKDKMVNAMHIAAQFILMMPENETPQHTEGYQGFYHLSGATMSVAKSELKYILRDFEAIGLQARQALMQAKVAELNQQLKKGRVEVSFEQSYSNMKEKVEPHPHIIELAKQAMVACDVEPKIKPIRGGTDGARLSFMGLPCPNIFTGGYNFHGIHEFITIEGMEAAVQVIVKLAEKTALHYRQ</sequence>
<comment type="function">
    <text evidence="7">Cleaves the N-terminal amino acid of tripeptides.</text>
</comment>
<evidence type="ECO:0000256" key="3">
    <source>
        <dbReference type="ARBA" id="ARBA00022723"/>
    </source>
</evidence>
<reference evidence="11" key="2">
    <citation type="submission" date="2021-05" db="EMBL/GenBank/DDBJ databases">
        <authorList>
            <person name="Stine C."/>
        </authorList>
    </citation>
    <scope>NUCLEOTIDE SEQUENCE</scope>
    <source>
        <strain evidence="11">TDS0091212</strain>
    </source>
</reference>
<dbReference type="InterPro" id="IPR002933">
    <property type="entry name" value="Peptidase_M20"/>
</dbReference>
<dbReference type="SUPFAM" id="SSF53187">
    <property type="entry name" value="Zn-dependent exopeptidases"/>
    <property type="match status" value="1"/>
</dbReference>
<evidence type="ECO:0000256" key="6">
    <source>
        <dbReference type="ARBA" id="ARBA00023049"/>
    </source>
</evidence>
<evidence type="ECO:0000313" key="13">
    <source>
        <dbReference type="Proteomes" id="UP000471242"/>
    </source>
</evidence>
<dbReference type="CDD" id="cd03892">
    <property type="entry name" value="M20_peptT"/>
    <property type="match status" value="1"/>
</dbReference>
<keyword evidence="7 12" id="KW-0031">Aminopeptidase</keyword>
<comment type="cofactor">
    <cofactor evidence="7 9">
        <name>Zn(2+)</name>
        <dbReference type="ChEBI" id="CHEBI:29105"/>
    </cofactor>
    <text evidence="7 9">Binds 2 Zn(2+) ions per subunit.</text>
</comment>
<feature type="active site" description="Proton acceptor" evidence="7 8">
    <location>
        <position position="174"/>
    </location>
</feature>
<feature type="binding site" evidence="7 9">
    <location>
        <position position="140"/>
    </location>
    <ligand>
        <name>Zn(2+)</name>
        <dbReference type="ChEBI" id="CHEBI:29105"/>
        <label>1</label>
    </ligand>
</feature>
<dbReference type="NCBIfam" id="NF003976">
    <property type="entry name" value="PRK05469.1"/>
    <property type="match status" value="1"/>
</dbReference>
<evidence type="ECO:0000313" key="11">
    <source>
        <dbReference type="EMBL" id="MBS7671962.1"/>
    </source>
</evidence>
<keyword evidence="5 7" id="KW-0862">Zinc</keyword>
<keyword evidence="3 7" id="KW-0479">Metal-binding</keyword>
<gene>
    <name evidence="7 12" type="primary">pepT</name>
    <name evidence="12" type="ORF">D6U24_11430</name>
    <name evidence="11" type="ORF">KIN13_00685</name>
</gene>
<feature type="active site" evidence="7 8">
    <location>
        <position position="80"/>
    </location>
</feature>
<feature type="domain" description="Peptidase M20 dimerisation" evidence="10">
    <location>
        <begin position="206"/>
        <end position="309"/>
    </location>
</feature>
<comment type="catalytic activity">
    <reaction evidence="7">
        <text>Release of the N-terminal residue from a tripeptide.</text>
        <dbReference type="EC" id="3.4.11.4"/>
    </reaction>
</comment>
<feature type="binding site" evidence="7 9">
    <location>
        <position position="78"/>
    </location>
    <ligand>
        <name>Zn(2+)</name>
        <dbReference type="ChEBI" id="CHEBI:29105"/>
        <label>1</label>
    </ligand>
</feature>
<evidence type="ECO:0000256" key="7">
    <source>
        <dbReference type="HAMAP-Rule" id="MF_00550"/>
    </source>
</evidence>
<protein>
    <recommendedName>
        <fullName evidence="7">Peptidase T</fullName>
        <ecNumber evidence="7">3.4.11.4</ecNumber>
    </recommendedName>
    <alternativeName>
        <fullName evidence="7">Aminotripeptidase</fullName>
        <shortName evidence="7">Tripeptidase</shortName>
    </alternativeName>
    <alternativeName>
        <fullName evidence="7">Tripeptide aminopeptidase</fullName>
    </alternativeName>
</protein>
<dbReference type="GO" id="GO:0045148">
    <property type="term" value="F:tripeptide aminopeptidase activity"/>
    <property type="evidence" value="ECO:0007669"/>
    <property type="project" value="UniProtKB-UniRule"/>
</dbReference>
<evidence type="ECO:0000256" key="9">
    <source>
        <dbReference type="PIRSR" id="PIRSR037215-2"/>
    </source>
</evidence>
<dbReference type="GO" id="GO:0008237">
    <property type="term" value="F:metallopeptidase activity"/>
    <property type="evidence" value="ECO:0007669"/>
    <property type="project" value="UniProtKB-KW"/>
</dbReference>
<dbReference type="PANTHER" id="PTHR42994:SF1">
    <property type="entry name" value="PEPTIDASE T"/>
    <property type="match status" value="1"/>
</dbReference>
<keyword evidence="2 7" id="KW-0645">Protease</keyword>
<dbReference type="EMBL" id="JAHBND010000050">
    <property type="protein sequence ID" value="MBS7671962.1"/>
    <property type="molecule type" value="Genomic_DNA"/>
</dbReference>
<dbReference type="SUPFAM" id="SSF55031">
    <property type="entry name" value="Bacterial exopeptidase dimerisation domain"/>
    <property type="match status" value="1"/>
</dbReference>
<dbReference type="PANTHER" id="PTHR42994">
    <property type="entry name" value="PEPTIDASE T"/>
    <property type="match status" value="1"/>
</dbReference>
<dbReference type="RefSeq" id="WP_000793856.1">
    <property type="nucleotide sequence ID" value="NZ_AP018677.1"/>
</dbReference>
<dbReference type="GO" id="GO:0005829">
    <property type="term" value="C:cytosol"/>
    <property type="evidence" value="ECO:0007669"/>
    <property type="project" value="TreeGrafter"/>
</dbReference>
<dbReference type="SMR" id="A0A0H6TPB7"/>
<proteinExistence type="inferred from homology"/>
<dbReference type="Gene3D" id="3.30.70.360">
    <property type="match status" value="1"/>
</dbReference>
<dbReference type="AlphaFoldDB" id="A0A0H6TPB7"/>
<reference evidence="11" key="3">
    <citation type="submission" date="2023-08" db="EMBL/GenBank/DDBJ databases">
        <title>Vibrio cholerae Outbreaks in Tanzania Exemplify Founder Flush: Simultaneous Increases in Population Size and Genetic Diversity.</title>
        <authorList>
            <person name="Debes A.K."/>
            <person name="Mohammed A."/>
            <person name="Maseke I."/>
            <person name="Almeida M."/>
            <person name="Li S."/>
            <person name="Matimba H."/>
            <person name="Joachim A."/>
            <person name="Mizinduko M."/>
            <person name="Nyanga S."/>
            <person name="Kelly M."/>
            <person name="Kachwamba Y."/>
            <person name="Schaffer A.M."/>
            <person name="Nyanga A.S."/>
            <person name="Mghamba J."/>
            <person name="Mosha F.S."/>
            <person name="Sack D.A."/>
            <person name="Stine O.C."/>
        </authorList>
    </citation>
    <scope>NUCLEOTIDE SEQUENCE</scope>
    <source>
        <strain evidence="11">TDS0091212</strain>
    </source>
</reference>
<dbReference type="NCBIfam" id="TIGR01882">
    <property type="entry name" value="peptidase-T"/>
    <property type="match status" value="1"/>
</dbReference>
<dbReference type="Pfam" id="PF01546">
    <property type="entry name" value="Peptidase_M20"/>
    <property type="match status" value="1"/>
</dbReference>
<dbReference type="PROSITE" id="PS00759">
    <property type="entry name" value="ARGE_DAPE_CPG2_2"/>
    <property type="match status" value="1"/>
</dbReference>
<organism evidence="12 13">
    <name type="scientific">Vibrio cholerae</name>
    <dbReference type="NCBI Taxonomy" id="666"/>
    <lineage>
        <taxon>Bacteria</taxon>
        <taxon>Pseudomonadati</taxon>
        <taxon>Pseudomonadota</taxon>
        <taxon>Gammaproteobacteria</taxon>
        <taxon>Vibrionales</taxon>
        <taxon>Vibrionaceae</taxon>
        <taxon>Vibrio</taxon>
    </lineage>
</organism>
<dbReference type="GO" id="GO:0008270">
    <property type="term" value="F:zinc ion binding"/>
    <property type="evidence" value="ECO:0007669"/>
    <property type="project" value="UniProtKB-UniRule"/>
</dbReference>
<feature type="binding site" evidence="7 9">
    <location>
        <position position="175"/>
    </location>
    <ligand>
        <name>Zn(2+)</name>
        <dbReference type="ChEBI" id="CHEBI:29105"/>
        <label>2</label>
    </ligand>
</feature>
<dbReference type="InterPro" id="IPR011650">
    <property type="entry name" value="Peptidase_M20_dimer"/>
</dbReference>
<comment type="similarity">
    <text evidence="1 7">Belongs to the peptidase M20B family.</text>
</comment>
<keyword evidence="4 7" id="KW-0378">Hydrolase</keyword>
<evidence type="ECO:0000259" key="10">
    <source>
        <dbReference type="Pfam" id="PF07687"/>
    </source>
</evidence>
<dbReference type="HAMAP" id="MF_00550">
    <property type="entry name" value="Aminopeptidase_M20"/>
    <property type="match status" value="1"/>
</dbReference>
<dbReference type="InterPro" id="IPR001261">
    <property type="entry name" value="ArgE/DapE_CS"/>
</dbReference>
<accession>A0A0H6TPB7</accession>
<evidence type="ECO:0000256" key="1">
    <source>
        <dbReference type="ARBA" id="ARBA00009692"/>
    </source>
</evidence>
<comment type="caution">
    <text evidence="12">The sequence shown here is derived from an EMBL/GenBank/DDBJ whole genome shotgun (WGS) entry which is preliminary data.</text>
</comment>
<dbReference type="KEGG" id="vcq:EN18_04595"/>